<dbReference type="GO" id="GO:0005351">
    <property type="term" value="F:carbohydrate:proton symporter activity"/>
    <property type="evidence" value="ECO:0007669"/>
    <property type="project" value="TreeGrafter"/>
</dbReference>
<dbReference type="Pfam" id="PF00083">
    <property type="entry name" value="Sugar_tr"/>
    <property type="match status" value="1"/>
</dbReference>
<dbReference type="PANTHER" id="PTHR48022:SF36">
    <property type="entry name" value="LACTOSE PERMEASE, PUTATIVE (AFU_ORTHOLOGUE AFUA_1G17310)-RELATED"/>
    <property type="match status" value="1"/>
</dbReference>
<dbReference type="Gene3D" id="1.20.1250.20">
    <property type="entry name" value="MFS general substrate transporter like domains"/>
    <property type="match status" value="1"/>
</dbReference>
<dbReference type="PANTHER" id="PTHR48022">
    <property type="entry name" value="PLASTIDIC GLUCOSE TRANSPORTER 4"/>
    <property type="match status" value="1"/>
</dbReference>
<dbReference type="GO" id="GO:0016020">
    <property type="term" value="C:membrane"/>
    <property type="evidence" value="ECO:0007669"/>
    <property type="project" value="UniProtKB-SubCell"/>
</dbReference>
<feature type="transmembrane region" description="Helical" evidence="10">
    <location>
        <begin position="63"/>
        <end position="81"/>
    </location>
</feature>
<evidence type="ECO:0000256" key="9">
    <source>
        <dbReference type="SAM" id="MobiDB-lite"/>
    </source>
</evidence>
<proteinExistence type="inferred from homology"/>
<evidence type="ECO:0000256" key="2">
    <source>
        <dbReference type="ARBA" id="ARBA00010992"/>
    </source>
</evidence>
<protein>
    <recommendedName>
        <fullName evidence="11">Major facilitator superfamily (MFS) profile domain-containing protein</fullName>
    </recommendedName>
</protein>
<organism evidence="12 13">
    <name type="scientific">Botryobasidium botryosum (strain FD-172 SS1)</name>
    <dbReference type="NCBI Taxonomy" id="930990"/>
    <lineage>
        <taxon>Eukaryota</taxon>
        <taxon>Fungi</taxon>
        <taxon>Dikarya</taxon>
        <taxon>Basidiomycota</taxon>
        <taxon>Agaricomycotina</taxon>
        <taxon>Agaricomycetes</taxon>
        <taxon>Cantharellales</taxon>
        <taxon>Botryobasidiaceae</taxon>
        <taxon>Botryobasidium</taxon>
    </lineage>
</organism>
<feature type="transmembrane region" description="Helical" evidence="10">
    <location>
        <begin position="319"/>
        <end position="340"/>
    </location>
</feature>
<dbReference type="Proteomes" id="UP000027195">
    <property type="component" value="Unassembled WGS sequence"/>
</dbReference>
<evidence type="ECO:0000256" key="5">
    <source>
        <dbReference type="ARBA" id="ARBA00022989"/>
    </source>
</evidence>
<feature type="transmembrane region" description="Helical" evidence="10">
    <location>
        <begin position="137"/>
        <end position="157"/>
    </location>
</feature>
<dbReference type="FunFam" id="1.20.1250.20:FF:000134">
    <property type="entry name" value="MFS sugar transporter protein"/>
    <property type="match status" value="1"/>
</dbReference>
<dbReference type="PROSITE" id="PS50850">
    <property type="entry name" value="MFS"/>
    <property type="match status" value="1"/>
</dbReference>
<sequence>MSALHRSPSSSSPDSEKEKFDDVQLEHVGNATPSGAVVKEVVNPDLAVATMTGGLNARSKEAVLLYCAALVSFLCSCGNGYDGSLMTGINGMQPYRDQFNKGNAATSTGIIFSIYTVGQMAGSLFADKISDRWGRRAGMFAGCCIILCGTAIISTAHSQGQFIGGRFVLGMGIAVAIVAAPTYCIEISPPQWRGRMTALYNTGWNGGAIPAAGIVFATSNLTTNWSWRIPLIIQAVPASCVIALVWFCPESPRWLYANGRYAEAEAFLVKYHGANNPNDPLVKLQMEEFKENISQTGSDKRIFDYSSLYKTHNARWRSLMVFLMGLFGQMSGNGLGYYNLDIYKSLGFDKHMQFSMNLISTCMSAIAAWVAVSLSDRMPRRKVLVIGTFCCSVLLGINAGLSAKWASYGTGPKNLDVGKLAAAFFFLFNIVYAFTYTPLQSLYPAECLETTARAKGISMKILVISCTSFINLFCIPIGLANIQWRFMLVYVFWDLIETVIWYFFCVETLGRTLEELDEVFSAPYPVKASTAKRKVAIPLTDEA</sequence>
<feature type="transmembrane region" description="Helical" evidence="10">
    <location>
        <begin position="383"/>
        <end position="401"/>
    </location>
</feature>
<dbReference type="EMBL" id="KL198017">
    <property type="protein sequence ID" value="KDQ20610.1"/>
    <property type="molecule type" value="Genomic_DNA"/>
</dbReference>
<dbReference type="InParanoid" id="A0A067N0Y0"/>
<dbReference type="OrthoDB" id="6133115at2759"/>
<gene>
    <name evidence="12" type="ORF">BOTBODRAFT_61717</name>
</gene>
<evidence type="ECO:0000256" key="7">
    <source>
        <dbReference type="ARBA" id="ARBA00049119"/>
    </source>
</evidence>
<accession>A0A067N0Y0</accession>
<evidence type="ECO:0000256" key="4">
    <source>
        <dbReference type="ARBA" id="ARBA00022692"/>
    </source>
</evidence>
<evidence type="ECO:0000256" key="1">
    <source>
        <dbReference type="ARBA" id="ARBA00004141"/>
    </source>
</evidence>
<evidence type="ECO:0000259" key="11">
    <source>
        <dbReference type="PROSITE" id="PS50850"/>
    </source>
</evidence>
<dbReference type="InterPro" id="IPR005828">
    <property type="entry name" value="MFS_sugar_transport-like"/>
</dbReference>
<dbReference type="InterPro" id="IPR036259">
    <property type="entry name" value="MFS_trans_sf"/>
</dbReference>
<name>A0A067N0Y0_BOTB1</name>
<feature type="transmembrane region" description="Helical" evidence="10">
    <location>
        <begin position="163"/>
        <end position="185"/>
    </location>
</feature>
<comment type="catalytic activity">
    <reaction evidence="7">
        <text>myo-inositol(out) + H(+)(out) = myo-inositol(in) + H(+)(in)</text>
        <dbReference type="Rhea" id="RHEA:60364"/>
        <dbReference type="ChEBI" id="CHEBI:15378"/>
        <dbReference type="ChEBI" id="CHEBI:17268"/>
    </reaction>
</comment>
<keyword evidence="4 10" id="KW-0812">Transmembrane</keyword>
<dbReference type="AlphaFoldDB" id="A0A067N0Y0"/>
<comment type="similarity">
    <text evidence="2 8">Belongs to the major facilitator superfamily. Sugar transporter (TC 2.A.1.1) family.</text>
</comment>
<feature type="transmembrane region" description="Helical" evidence="10">
    <location>
        <begin position="421"/>
        <end position="439"/>
    </location>
</feature>
<dbReference type="HOGENOM" id="CLU_001265_30_13_1"/>
<evidence type="ECO:0000256" key="8">
    <source>
        <dbReference type="RuleBase" id="RU003346"/>
    </source>
</evidence>
<dbReference type="InterPro" id="IPR050360">
    <property type="entry name" value="MFS_Sugar_Transporters"/>
</dbReference>
<dbReference type="SUPFAM" id="SSF103473">
    <property type="entry name" value="MFS general substrate transporter"/>
    <property type="match status" value="1"/>
</dbReference>
<dbReference type="NCBIfam" id="TIGR00879">
    <property type="entry name" value="SP"/>
    <property type="match status" value="1"/>
</dbReference>
<feature type="region of interest" description="Disordered" evidence="9">
    <location>
        <begin position="1"/>
        <end position="21"/>
    </location>
</feature>
<dbReference type="InterPro" id="IPR020846">
    <property type="entry name" value="MFS_dom"/>
</dbReference>
<comment type="subcellular location">
    <subcellularLocation>
        <location evidence="1">Membrane</location>
        <topology evidence="1">Multi-pass membrane protein</topology>
    </subcellularLocation>
</comment>
<reference evidence="13" key="1">
    <citation type="journal article" date="2014" name="Proc. Natl. Acad. Sci. U.S.A.">
        <title>Extensive sampling of basidiomycete genomes demonstrates inadequacy of the white-rot/brown-rot paradigm for wood decay fungi.</title>
        <authorList>
            <person name="Riley R."/>
            <person name="Salamov A.A."/>
            <person name="Brown D.W."/>
            <person name="Nagy L.G."/>
            <person name="Floudas D."/>
            <person name="Held B.W."/>
            <person name="Levasseur A."/>
            <person name="Lombard V."/>
            <person name="Morin E."/>
            <person name="Otillar R."/>
            <person name="Lindquist E.A."/>
            <person name="Sun H."/>
            <person name="LaButti K.M."/>
            <person name="Schmutz J."/>
            <person name="Jabbour D."/>
            <person name="Luo H."/>
            <person name="Baker S.E."/>
            <person name="Pisabarro A.G."/>
            <person name="Walton J.D."/>
            <person name="Blanchette R.A."/>
            <person name="Henrissat B."/>
            <person name="Martin F."/>
            <person name="Cullen D."/>
            <person name="Hibbett D.S."/>
            <person name="Grigoriev I.V."/>
        </authorList>
    </citation>
    <scope>NUCLEOTIDE SEQUENCE [LARGE SCALE GENOMIC DNA]</scope>
    <source>
        <strain evidence="13">FD-172 SS1</strain>
    </source>
</reference>
<dbReference type="InterPro" id="IPR003663">
    <property type="entry name" value="Sugar/inositol_transpt"/>
</dbReference>
<feature type="transmembrane region" description="Helical" evidence="10">
    <location>
        <begin position="197"/>
        <end position="217"/>
    </location>
</feature>
<feature type="transmembrane region" description="Helical" evidence="10">
    <location>
        <begin position="460"/>
        <end position="480"/>
    </location>
</feature>
<keyword evidence="3 8" id="KW-0813">Transport</keyword>
<dbReference type="STRING" id="930990.A0A067N0Y0"/>
<feature type="transmembrane region" description="Helical" evidence="10">
    <location>
        <begin position="104"/>
        <end position="125"/>
    </location>
</feature>
<keyword evidence="6 10" id="KW-0472">Membrane</keyword>
<feature type="domain" description="Major facilitator superfamily (MFS) profile" evidence="11">
    <location>
        <begin position="68"/>
        <end position="509"/>
    </location>
</feature>
<evidence type="ECO:0000256" key="6">
    <source>
        <dbReference type="ARBA" id="ARBA00023136"/>
    </source>
</evidence>
<feature type="transmembrane region" description="Helical" evidence="10">
    <location>
        <begin position="486"/>
        <end position="504"/>
    </location>
</feature>
<evidence type="ECO:0000256" key="3">
    <source>
        <dbReference type="ARBA" id="ARBA00022448"/>
    </source>
</evidence>
<evidence type="ECO:0000313" key="13">
    <source>
        <dbReference type="Proteomes" id="UP000027195"/>
    </source>
</evidence>
<feature type="transmembrane region" description="Helical" evidence="10">
    <location>
        <begin position="352"/>
        <end position="371"/>
    </location>
</feature>
<keyword evidence="5 10" id="KW-1133">Transmembrane helix</keyword>
<evidence type="ECO:0000256" key="10">
    <source>
        <dbReference type="SAM" id="Phobius"/>
    </source>
</evidence>
<keyword evidence="13" id="KW-1185">Reference proteome</keyword>
<evidence type="ECO:0000313" key="12">
    <source>
        <dbReference type="EMBL" id="KDQ20610.1"/>
    </source>
</evidence>
<feature type="transmembrane region" description="Helical" evidence="10">
    <location>
        <begin position="229"/>
        <end position="248"/>
    </location>
</feature>